<dbReference type="AlphaFoldDB" id="A0A7Y9LAL8"/>
<organism evidence="1 2">
    <name type="scientific">Microlunatus parietis</name>
    <dbReference type="NCBI Taxonomy" id="682979"/>
    <lineage>
        <taxon>Bacteria</taxon>
        <taxon>Bacillati</taxon>
        <taxon>Actinomycetota</taxon>
        <taxon>Actinomycetes</taxon>
        <taxon>Propionibacteriales</taxon>
        <taxon>Propionibacteriaceae</taxon>
        <taxon>Microlunatus</taxon>
    </lineage>
</organism>
<sequence length="69" mass="7410">MTTDAGRYRGHVDSGPRGGVWIAYDDDETIPCASSDEADQLRVGRRTMRVAFVPFGTSIGDAIYAAESA</sequence>
<proteinExistence type="predicted"/>
<protein>
    <submittedName>
        <fullName evidence="1">Uncharacterized protein</fullName>
    </submittedName>
</protein>
<dbReference type="EMBL" id="JACCBU010000001">
    <property type="protein sequence ID" value="NYE68851.1"/>
    <property type="molecule type" value="Genomic_DNA"/>
</dbReference>
<accession>A0A7Y9LAL8</accession>
<gene>
    <name evidence="1" type="ORF">BKA15_000180</name>
</gene>
<reference evidence="1 2" key="1">
    <citation type="submission" date="2020-07" db="EMBL/GenBank/DDBJ databases">
        <title>Sequencing the genomes of 1000 actinobacteria strains.</title>
        <authorList>
            <person name="Klenk H.-P."/>
        </authorList>
    </citation>
    <scope>NUCLEOTIDE SEQUENCE [LARGE SCALE GENOMIC DNA]</scope>
    <source>
        <strain evidence="1 2">DSM 22083</strain>
    </source>
</reference>
<name>A0A7Y9LAL8_9ACTN</name>
<dbReference type="RefSeq" id="WP_179747723.1">
    <property type="nucleotide sequence ID" value="NZ_JACCBU010000001.1"/>
</dbReference>
<dbReference type="Proteomes" id="UP000569914">
    <property type="component" value="Unassembled WGS sequence"/>
</dbReference>
<evidence type="ECO:0000313" key="2">
    <source>
        <dbReference type="Proteomes" id="UP000569914"/>
    </source>
</evidence>
<comment type="caution">
    <text evidence="1">The sequence shown here is derived from an EMBL/GenBank/DDBJ whole genome shotgun (WGS) entry which is preliminary data.</text>
</comment>
<evidence type="ECO:0000313" key="1">
    <source>
        <dbReference type="EMBL" id="NYE68851.1"/>
    </source>
</evidence>
<keyword evidence="2" id="KW-1185">Reference proteome</keyword>